<accession>A0A976UBI1</accession>
<name>A0A976UBI1_9CAUD</name>
<reference evidence="1 2" key="1">
    <citation type="submission" date="2022-05" db="EMBL/GenBank/DDBJ databases">
        <title>Diverse viruses of marine archaea discovered using metagenomics.</title>
        <authorList>
            <person name="Zhou Y."/>
        </authorList>
    </citation>
    <scope>NUCLEOTIDE SEQUENCE [LARGE SCALE GENOMIC DNA]</scope>
    <source>
        <strain evidence="1">YSH_922147</strain>
    </source>
</reference>
<evidence type="ECO:0000313" key="1">
    <source>
        <dbReference type="EMBL" id="UVF62450.1"/>
    </source>
</evidence>
<dbReference type="KEGG" id="vg:80545001"/>
<keyword evidence="2" id="KW-1185">Reference proteome</keyword>
<evidence type="ECO:0000313" key="2">
    <source>
        <dbReference type="Proteomes" id="UP001156973"/>
    </source>
</evidence>
<proteinExistence type="predicted"/>
<sequence length="165" mass="17691">MTRSQFALTGNVKLYEFPSDYTYQKIQELSQKEKDNFLKDTGDNLVVDVGLAQIADLMIATNTNSFAYCVVGSGTNTPAAGDTNMQTIIGTGPAVTNRYRSGSVAYFDTFFSTSANAGTWNETGISTTNAGTVLLCRRKFSSSFVKSSSNTALVAWTITLAAVAD</sequence>
<dbReference type="EMBL" id="ON649701">
    <property type="protein sequence ID" value="UVF62450.1"/>
    <property type="molecule type" value="Genomic_DNA"/>
</dbReference>
<organism evidence="1 2">
    <name type="scientific">Nitrososphaeria virus YSH_922147</name>
    <dbReference type="NCBI Taxonomy" id="3071323"/>
    <lineage>
        <taxon>Viruses</taxon>
        <taxon>Duplodnaviria</taxon>
        <taxon>Heunggongvirae</taxon>
        <taxon>Uroviricota</taxon>
        <taxon>Caudoviricetes</taxon>
        <taxon>Juravirales</taxon>
        <taxon>Yangangviridae</taxon>
        <taxon>Mathaucavirus</taxon>
        <taxon>Mathaucavirus yangshanense</taxon>
    </lineage>
</organism>
<protein>
    <submittedName>
        <fullName evidence="1">Tail-collar fiber protein</fullName>
    </submittedName>
</protein>
<dbReference type="Proteomes" id="UP001156973">
    <property type="component" value="Segment"/>
</dbReference>